<reference evidence="2" key="1">
    <citation type="journal article" date="2022" name="bioRxiv">
        <title>Sequencing and chromosome-scale assembly of the giantPleurodeles waltlgenome.</title>
        <authorList>
            <person name="Brown T."/>
            <person name="Elewa A."/>
            <person name="Iarovenko S."/>
            <person name="Subramanian E."/>
            <person name="Araus A.J."/>
            <person name="Petzold A."/>
            <person name="Susuki M."/>
            <person name="Suzuki K.-i.T."/>
            <person name="Hayashi T."/>
            <person name="Toyoda A."/>
            <person name="Oliveira C."/>
            <person name="Osipova E."/>
            <person name="Leigh N.D."/>
            <person name="Simon A."/>
            <person name="Yun M.H."/>
        </authorList>
    </citation>
    <scope>NUCLEOTIDE SEQUENCE</scope>
    <source>
        <strain evidence="2">20211129_DDA</strain>
        <tissue evidence="2">Liver</tissue>
    </source>
</reference>
<feature type="region of interest" description="Disordered" evidence="1">
    <location>
        <begin position="76"/>
        <end position="109"/>
    </location>
</feature>
<sequence length="109" mass="12686">MIIEELIKELEGLPNQEEVNSMITSMEERFAKQKNEIRTHKAHKFNCDRLDYEYGRIYTFARKYETLRTKEQFNTAARSAATVSSTDLSSDPGSSADETPQQKLDFMRK</sequence>
<gene>
    <name evidence="2" type="ORF">NDU88_003847</name>
</gene>
<dbReference type="AlphaFoldDB" id="A0AAV7LPA0"/>
<name>A0AAV7LPA0_PLEWA</name>
<evidence type="ECO:0000313" key="2">
    <source>
        <dbReference type="EMBL" id="KAJ1090718.1"/>
    </source>
</evidence>
<comment type="caution">
    <text evidence="2">The sequence shown here is derived from an EMBL/GenBank/DDBJ whole genome shotgun (WGS) entry which is preliminary data.</text>
</comment>
<evidence type="ECO:0000313" key="3">
    <source>
        <dbReference type="Proteomes" id="UP001066276"/>
    </source>
</evidence>
<dbReference type="EMBL" id="JANPWB010000015">
    <property type="protein sequence ID" value="KAJ1090718.1"/>
    <property type="molecule type" value="Genomic_DNA"/>
</dbReference>
<proteinExistence type="predicted"/>
<accession>A0AAV7LPA0</accession>
<keyword evidence="3" id="KW-1185">Reference proteome</keyword>
<protein>
    <submittedName>
        <fullName evidence="2">Uncharacterized protein</fullName>
    </submittedName>
</protein>
<dbReference type="Proteomes" id="UP001066276">
    <property type="component" value="Chromosome 11"/>
</dbReference>
<feature type="compositionally biased region" description="Low complexity" evidence="1">
    <location>
        <begin position="76"/>
        <end position="95"/>
    </location>
</feature>
<organism evidence="2 3">
    <name type="scientific">Pleurodeles waltl</name>
    <name type="common">Iberian ribbed newt</name>
    <dbReference type="NCBI Taxonomy" id="8319"/>
    <lineage>
        <taxon>Eukaryota</taxon>
        <taxon>Metazoa</taxon>
        <taxon>Chordata</taxon>
        <taxon>Craniata</taxon>
        <taxon>Vertebrata</taxon>
        <taxon>Euteleostomi</taxon>
        <taxon>Amphibia</taxon>
        <taxon>Batrachia</taxon>
        <taxon>Caudata</taxon>
        <taxon>Salamandroidea</taxon>
        <taxon>Salamandridae</taxon>
        <taxon>Pleurodelinae</taxon>
        <taxon>Pleurodeles</taxon>
    </lineage>
</organism>
<evidence type="ECO:0000256" key="1">
    <source>
        <dbReference type="SAM" id="MobiDB-lite"/>
    </source>
</evidence>